<sequence length="173" mass="19047">MASWWRWLTGRGDLEYARRICFSYLTTSQSTNPLLVLPYELPAAAPPGRRLPPLLRCRRRHRLFLRPAIPPHKLLRQRHVGVSRGCVFRRGGAAIWDNGGACGRQYEVRCLSSDTPGACVSGDVIVMVTVVDQAARLGSQQSAAAATMSLSETAFRQIASLDAPAINIEYAVL</sequence>
<organism evidence="2 3">
    <name type="scientific">Platanthera guangdongensis</name>
    <dbReference type="NCBI Taxonomy" id="2320717"/>
    <lineage>
        <taxon>Eukaryota</taxon>
        <taxon>Viridiplantae</taxon>
        <taxon>Streptophyta</taxon>
        <taxon>Embryophyta</taxon>
        <taxon>Tracheophyta</taxon>
        <taxon>Spermatophyta</taxon>
        <taxon>Magnoliopsida</taxon>
        <taxon>Liliopsida</taxon>
        <taxon>Asparagales</taxon>
        <taxon>Orchidaceae</taxon>
        <taxon>Orchidoideae</taxon>
        <taxon>Orchideae</taxon>
        <taxon>Orchidinae</taxon>
        <taxon>Platanthera</taxon>
    </lineage>
</organism>
<dbReference type="Pfam" id="PF03330">
    <property type="entry name" value="DPBB_1"/>
    <property type="match status" value="1"/>
</dbReference>
<name>A0ABR2LCQ0_9ASPA</name>
<proteinExistence type="predicted"/>
<evidence type="ECO:0000313" key="3">
    <source>
        <dbReference type="Proteomes" id="UP001412067"/>
    </source>
</evidence>
<feature type="domain" description="Expansin-like EG45" evidence="1">
    <location>
        <begin position="91"/>
        <end position="173"/>
    </location>
</feature>
<dbReference type="Gene3D" id="2.40.40.10">
    <property type="entry name" value="RlpA-like domain"/>
    <property type="match status" value="1"/>
</dbReference>
<accession>A0ABR2LCQ0</accession>
<dbReference type="SUPFAM" id="SSF50685">
    <property type="entry name" value="Barwin-like endoglucanases"/>
    <property type="match status" value="1"/>
</dbReference>
<gene>
    <name evidence="2" type="ORF">KSP40_PGU020300</name>
</gene>
<protein>
    <recommendedName>
        <fullName evidence="1">Expansin-like EG45 domain-containing protein</fullName>
    </recommendedName>
</protein>
<dbReference type="EMBL" id="JBBWWR010000021">
    <property type="protein sequence ID" value="KAK8937794.1"/>
    <property type="molecule type" value="Genomic_DNA"/>
</dbReference>
<evidence type="ECO:0000259" key="1">
    <source>
        <dbReference type="PROSITE" id="PS50842"/>
    </source>
</evidence>
<dbReference type="CDD" id="cd22269">
    <property type="entry name" value="DPBB_EG45-like"/>
    <property type="match status" value="1"/>
</dbReference>
<reference evidence="2 3" key="1">
    <citation type="journal article" date="2022" name="Nat. Plants">
        <title>Genomes of leafy and leafless Platanthera orchids illuminate the evolution of mycoheterotrophy.</title>
        <authorList>
            <person name="Li M.H."/>
            <person name="Liu K.W."/>
            <person name="Li Z."/>
            <person name="Lu H.C."/>
            <person name="Ye Q.L."/>
            <person name="Zhang D."/>
            <person name="Wang J.Y."/>
            <person name="Li Y.F."/>
            <person name="Zhong Z.M."/>
            <person name="Liu X."/>
            <person name="Yu X."/>
            <person name="Liu D.K."/>
            <person name="Tu X.D."/>
            <person name="Liu B."/>
            <person name="Hao Y."/>
            <person name="Liao X.Y."/>
            <person name="Jiang Y.T."/>
            <person name="Sun W.H."/>
            <person name="Chen J."/>
            <person name="Chen Y.Q."/>
            <person name="Ai Y."/>
            <person name="Zhai J.W."/>
            <person name="Wu S.S."/>
            <person name="Zhou Z."/>
            <person name="Hsiao Y.Y."/>
            <person name="Wu W.L."/>
            <person name="Chen Y.Y."/>
            <person name="Lin Y.F."/>
            <person name="Hsu J.L."/>
            <person name="Li C.Y."/>
            <person name="Wang Z.W."/>
            <person name="Zhao X."/>
            <person name="Zhong W.Y."/>
            <person name="Ma X.K."/>
            <person name="Ma L."/>
            <person name="Huang J."/>
            <person name="Chen G.Z."/>
            <person name="Huang M.Z."/>
            <person name="Huang L."/>
            <person name="Peng D.H."/>
            <person name="Luo Y.B."/>
            <person name="Zou S.Q."/>
            <person name="Chen S.P."/>
            <person name="Lan S."/>
            <person name="Tsai W.C."/>
            <person name="Van de Peer Y."/>
            <person name="Liu Z.J."/>
        </authorList>
    </citation>
    <scope>NUCLEOTIDE SEQUENCE [LARGE SCALE GENOMIC DNA]</scope>
    <source>
        <strain evidence="2">Lor288</strain>
    </source>
</reference>
<dbReference type="InterPro" id="IPR036908">
    <property type="entry name" value="RlpA-like_sf"/>
</dbReference>
<evidence type="ECO:0000313" key="2">
    <source>
        <dbReference type="EMBL" id="KAK8937794.1"/>
    </source>
</evidence>
<dbReference type="Proteomes" id="UP001412067">
    <property type="component" value="Unassembled WGS sequence"/>
</dbReference>
<keyword evidence="3" id="KW-1185">Reference proteome</keyword>
<dbReference type="PANTHER" id="PTHR47480">
    <property type="entry name" value="EG45-LIKE DOMAIN CONTAINING PROTEIN"/>
    <property type="match status" value="1"/>
</dbReference>
<dbReference type="InterPro" id="IPR007112">
    <property type="entry name" value="Expansin/allergen_DPBB_dom"/>
</dbReference>
<dbReference type="PROSITE" id="PS50842">
    <property type="entry name" value="EXPANSIN_EG45"/>
    <property type="match status" value="1"/>
</dbReference>
<dbReference type="PANTHER" id="PTHR47480:SF1">
    <property type="entry name" value="EG45-LIKE DOMAIN CONTAINING PROTEIN 1"/>
    <property type="match status" value="1"/>
</dbReference>
<comment type="caution">
    <text evidence="2">The sequence shown here is derived from an EMBL/GenBank/DDBJ whole genome shotgun (WGS) entry which is preliminary data.</text>
</comment>
<dbReference type="InterPro" id="IPR009009">
    <property type="entry name" value="RlpA-like_DPBB"/>
</dbReference>